<comment type="caution">
    <text evidence="1">The sequence shown here is derived from an EMBL/GenBank/DDBJ whole genome shotgun (WGS) entry which is preliminary data.</text>
</comment>
<accession>D4XV57</accession>
<dbReference type="AlphaFoldDB" id="D4XV57"/>
<dbReference type="Proteomes" id="UP000004757">
    <property type="component" value="Unassembled WGS sequence"/>
</dbReference>
<reference evidence="1 2" key="1">
    <citation type="submission" date="2010-03" db="EMBL/GenBank/DDBJ databases">
        <authorList>
            <person name="Glass J.I."/>
            <person name="Benders G.A."/>
            <person name="Durkin A.S."/>
            <person name="Farmerie W.G."/>
            <person name="Hlavinka K."/>
            <person name="Hostetler J."/>
            <person name="Jackson J."/>
            <person name="May M.A."/>
            <person name="Miller R.H."/>
            <person name="Paralanov V."/>
            <person name="Radune D."/>
            <person name="Szczypinski B."/>
            <person name="Brown D.R."/>
        </authorList>
    </citation>
    <scope>NUCLEOTIDE SEQUENCE [LARGE SCALE GENOMIC DNA]</scope>
    <source>
        <strain evidence="1 2">A21JP2</strain>
    </source>
</reference>
<sequence>MYIRLEKIRFNSFLNDLKKAVDNFEKLIAKKDYNNDNFVTTFKDLKNMYTNYLYEQKEFEDNQKTLEEYVKKINPFIQKAKEFKNEKDKNKENRVKKLLTRAEKFLNDKDQEPKKEGFDNIGILRLITEGKYLETTFKKELK</sequence>
<dbReference type="RefSeq" id="WP_005683188.1">
    <property type="nucleotide sequence ID" value="NZ_ADNC01000004.1"/>
</dbReference>
<evidence type="ECO:0000313" key="1">
    <source>
        <dbReference type="EMBL" id="EFF41764.1"/>
    </source>
</evidence>
<organism evidence="1 2">
    <name type="scientific">Mycoplasmopsis alligatoris A21JP2</name>
    <dbReference type="NCBI Taxonomy" id="747682"/>
    <lineage>
        <taxon>Bacteria</taxon>
        <taxon>Bacillati</taxon>
        <taxon>Mycoplasmatota</taxon>
        <taxon>Mycoplasmoidales</taxon>
        <taxon>Metamycoplasmataceae</taxon>
        <taxon>Mycoplasmopsis</taxon>
    </lineage>
</organism>
<protein>
    <submittedName>
        <fullName evidence="1">Conserved domain protein</fullName>
    </submittedName>
</protein>
<proteinExistence type="predicted"/>
<keyword evidence="2" id="KW-1185">Reference proteome</keyword>
<dbReference type="EMBL" id="ADNC01000004">
    <property type="protein sequence ID" value="EFF41764.1"/>
    <property type="molecule type" value="Genomic_DNA"/>
</dbReference>
<gene>
    <name evidence="1" type="ORF">MALL_0783</name>
</gene>
<name>D4XV57_9BACT</name>
<evidence type="ECO:0000313" key="2">
    <source>
        <dbReference type="Proteomes" id="UP000004757"/>
    </source>
</evidence>